<organism evidence="3 4">
    <name type="scientific">Sphingomonas crocodyli</name>
    <dbReference type="NCBI Taxonomy" id="1979270"/>
    <lineage>
        <taxon>Bacteria</taxon>
        <taxon>Pseudomonadati</taxon>
        <taxon>Pseudomonadota</taxon>
        <taxon>Alphaproteobacteria</taxon>
        <taxon>Sphingomonadales</taxon>
        <taxon>Sphingomonadaceae</taxon>
        <taxon>Sphingomonas</taxon>
    </lineage>
</organism>
<dbReference type="PROSITE" id="PS51257">
    <property type="entry name" value="PROKAR_LIPOPROTEIN"/>
    <property type="match status" value="1"/>
</dbReference>
<protein>
    <submittedName>
        <fullName evidence="3">CHAT domain-containing protein</fullName>
    </submittedName>
</protein>
<dbReference type="Pfam" id="PF12770">
    <property type="entry name" value="CHAT"/>
    <property type="match status" value="1"/>
</dbReference>
<dbReference type="InterPro" id="IPR024983">
    <property type="entry name" value="CHAT_dom"/>
</dbReference>
<gene>
    <name evidence="3" type="ORF">EOD43_20160</name>
</gene>
<comment type="caution">
    <text evidence="3">The sequence shown here is derived from an EMBL/GenBank/DDBJ whole genome shotgun (WGS) entry which is preliminary data.</text>
</comment>
<name>A0A437LWF6_9SPHN</name>
<dbReference type="EMBL" id="SACN01000004">
    <property type="protein sequence ID" value="RVT89699.1"/>
    <property type="molecule type" value="Genomic_DNA"/>
</dbReference>
<feature type="coiled-coil region" evidence="1">
    <location>
        <begin position="580"/>
        <end position="624"/>
    </location>
</feature>
<reference evidence="3 4" key="1">
    <citation type="submission" date="2019-01" db="EMBL/GenBank/DDBJ databases">
        <authorList>
            <person name="Chen W.-M."/>
        </authorList>
    </citation>
    <scope>NUCLEOTIDE SEQUENCE [LARGE SCALE GENOMIC DNA]</scope>
    <source>
        <strain evidence="3 4">CCP-7</strain>
    </source>
</reference>
<dbReference type="AlphaFoldDB" id="A0A437LWF6"/>
<evidence type="ECO:0000313" key="4">
    <source>
        <dbReference type="Proteomes" id="UP000282971"/>
    </source>
</evidence>
<keyword evidence="4" id="KW-1185">Reference proteome</keyword>
<proteinExistence type="predicted"/>
<evidence type="ECO:0000259" key="2">
    <source>
        <dbReference type="Pfam" id="PF12770"/>
    </source>
</evidence>
<dbReference type="OrthoDB" id="9787760at2"/>
<dbReference type="RefSeq" id="WP_127745863.1">
    <property type="nucleotide sequence ID" value="NZ_SACN01000004.1"/>
</dbReference>
<evidence type="ECO:0000313" key="3">
    <source>
        <dbReference type="EMBL" id="RVT89699.1"/>
    </source>
</evidence>
<feature type="domain" description="CHAT" evidence="2">
    <location>
        <begin position="714"/>
        <end position="1055"/>
    </location>
</feature>
<accession>A0A437LWF6</accession>
<dbReference type="Proteomes" id="UP000282971">
    <property type="component" value="Unassembled WGS sequence"/>
</dbReference>
<keyword evidence="1" id="KW-0175">Coiled coil</keyword>
<evidence type="ECO:0000256" key="1">
    <source>
        <dbReference type="SAM" id="Coils"/>
    </source>
</evidence>
<sequence>MKAASLIRAAGSLLIVAGLLGGCAVTQPTLPDRFAVGRDSNANRCTASRSWNDPQLTSQFDSAYAIACEGVSASRAMASISIVPAKARKAEKVEDCGAPSMVDVAGIGPVEARRCNDQALAARAVVVSFTRSGTSYRGAAVSAVIDPMARALAALATGKLPAADVAMAPSGINVASLADAPAVATAAGDATFDPGIPLRDGISLNRQGLYAEASRVLNDALSRLSDGTAASVKVELLLEAALADSNIQFGEAASDHFAQAETLLATIPESDQTAFLQRKRSTYRALDALNRRNWGRALAALNTAQASFPLENPALIAELNRPKANDVSSAVSSRSSAQLSQVVLDAQRGWAMSVALLSQNAPGALDKGKDALQDSAIRVGGLLGDPQVSPAALLWLTAQIERQSGRIDARAAEAMTGDVRRQGYAKAVGKFDCALAALRAGHPNSEAACAIPLDGATRARLIAAAGQGMGPVIPETQIERASLREQAGDPASAVLADYSQAIETLLASGRGGASAPSRLEDYLDLLIKTSKGEGAEATAATDSFFQAIQAVGEPGIARQLSQLQQVVSADSGTAMLLRQRAELNRDIAGLRYQIADANADPAARAALDETRKAKEGELIALEDKLQSNRRAQAIDDRPVTIAEVQAKLAADELYFKLSEIRARTYGIVIAKTGATIYAAGESSANLRKLAQIVRTSVRLPDGSRAPFKVPESYALFSLIAGPAERQLATAKAIVVDPSGPLANLPASVLVIDKASVTAYINGPRLQAKGITDPIRRRAVLNDYSQVNFLANEASLSIALSPRSFVDTRGLPESTASNPFIGFGNHGLPIDAVDANRTEQIGLGCPVSRAELARISEANEPIDARKLDIAASSLGVPNAPRITGEAFTDTAVLNRDDLSSYQVVHFATHGLPEIKLGCATVPPSLLTTLGPPHSDGFLSFNEVAGLRLNANLVVLSACDTAASASRASARRSGQEDSGRSLDGLVRAFLTANARAVLATYWPVSVAGESDELFKTFYTRGRTEEIADALHDAQRGLMHQPAYSHPYFWGAYFVVGDASKTMLDKPHTVAAK</sequence>